<comment type="caution">
    <text evidence="12">The sequence shown here is derived from an EMBL/GenBank/DDBJ whole genome shotgun (WGS) entry which is preliminary data.</text>
</comment>
<evidence type="ECO:0000256" key="11">
    <source>
        <dbReference type="SAM" id="MobiDB-lite"/>
    </source>
</evidence>
<dbReference type="EMBL" id="NMUH01001232">
    <property type="protein sequence ID" value="MQL90337.1"/>
    <property type="molecule type" value="Genomic_DNA"/>
</dbReference>
<comment type="function">
    <text evidence="1">Subunit of the oligosaccharyl transferase (OST) complex that catalyzes the initial transfer of a defined glycan (Glc(3)Man(9)GlcNAc(2) in eukaryotes) from the lipid carrier dolichol-pyrophosphate to an asparagine residue within an Asn-X-Ser/Thr consensus motif in nascent polypeptide chains, the first step in protein N-glycosylation. N-glycosylation occurs cotranslationally and the complex associates with the Sec61 complex at the channel-forming translocon complex that mediates protein translocation across the endoplasmic reticulum (ER). All subunits are required for a maximal enzyme activity.</text>
</comment>
<organism evidence="12 13">
    <name type="scientific">Colocasia esculenta</name>
    <name type="common">Wild taro</name>
    <name type="synonym">Arum esculentum</name>
    <dbReference type="NCBI Taxonomy" id="4460"/>
    <lineage>
        <taxon>Eukaryota</taxon>
        <taxon>Viridiplantae</taxon>
        <taxon>Streptophyta</taxon>
        <taxon>Embryophyta</taxon>
        <taxon>Tracheophyta</taxon>
        <taxon>Spermatophyta</taxon>
        <taxon>Magnoliopsida</taxon>
        <taxon>Liliopsida</taxon>
        <taxon>Araceae</taxon>
        <taxon>Aroideae</taxon>
        <taxon>Colocasieae</taxon>
        <taxon>Colocasia</taxon>
    </lineage>
</organism>
<protein>
    <submittedName>
        <fullName evidence="12">Uncharacterized protein</fullName>
    </submittedName>
</protein>
<comment type="pathway">
    <text evidence="3">Protein modification; protein glycosylation.</text>
</comment>
<dbReference type="Proteomes" id="UP000652761">
    <property type="component" value="Unassembled WGS sequence"/>
</dbReference>
<proteinExistence type="inferred from homology"/>
<keyword evidence="9" id="KW-1133">Transmembrane helix</keyword>
<keyword evidence="10" id="KW-0472">Membrane</keyword>
<dbReference type="GO" id="GO:0008250">
    <property type="term" value="C:oligosaccharyltransferase complex"/>
    <property type="evidence" value="ECO:0007669"/>
    <property type="project" value="InterPro"/>
</dbReference>
<dbReference type="AlphaFoldDB" id="A0A843V6S9"/>
<feature type="compositionally biased region" description="Polar residues" evidence="11">
    <location>
        <begin position="8"/>
        <end position="17"/>
    </location>
</feature>
<comment type="similarity">
    <text evidence="4">Belongs to the DAD/OST2 family.</text>
</comment>
<comment type="subunit">
    <text evidence="5">Component of the oligosaccharyltransferase (OST) complex.</text>
</comment>
<evidence type="ECO:0000313" key="12">
    <source>
        <dbReference type="EMBL" id="MQL90337.1"/>
    </source>
</evidence>
<dbReference type="PANTHER" id="PTHR10705:SF0">
    <property type="entry name" value="DOLICHYL-DIPHOSPHOOLIGOSACCHARIDE--PROTEIN GLYCOSYLTRANSFERASE SUBUNIT DAD1"/>
    <property type="match status" value="1"/>
</dbReference>
<evidence type="ECO:0000256" key="9">
    <source>
        <dbReference type="ARBA" id="ARBA00022989"/>
    </source>
</evidence>
<evidence type="ECO:0000256" key="5">
    <source>
        <dbReference type="ARBA" id="ARBA00011157"/>
    </source>
</evidence>
<dbReference type="OrthoDB" id="445566at2759"/>
<evidence type="ECO:0000256" key="10">
    <source>
        <dbReference type="ARBA" id="ARBA00023136"/>
    </source>
</evidence>
<keyword evidence="7" id="KW-0053">Apoptosis</keyword>
<dbReference type="GO" id="GO:0006487">
    <property type="term" value="P:protein N-linked glycosylation"/>
    <property type="evidence" value="ECO:0007669"/>
    <property type="project" value="TreeGrafter"/>
</dbReference>
<keyword evidence="6" id="KW-0812">Transmembrane</keyword>
<evidence type="ECO:0000256" key="4">
    <source>
        <dbReference type="ARBA" id="ARBA00009386"/>
    </source>
</evidence>
<dbReference type="UniPathway" id="UPA00378"/>
<keyword evidence="13" id="KW-1185">Reference proteome</keyword>
<dbReference type="PANTHER" id="PTHR10705">
    <property type="entry name" value="DOLICHYL-DIPHOSPHOOLIGOSACCHARIDE--PROTEIN GLYCOSYLTRANSFERASE SUBUNIT DAD1"/>
    <property type="match status" value="1"/>
</dbReference>
<sequence length="128" mass="13825">LYRPSLGDYSQPSQTVRLPSLFSSPPPPSSSCFPEELAFSDRVGIRDPGANPASEEAFPGCGSGSEFKTRETLLPIVGSMAKSTRSDAQALIHSLYSAYSATPTNLKIIDLYVFFAVLTAIVQNIMYN</sequence>
<reference evidence="12" key="1">
    <citation type="submission" date="2017-07" db="EMBL/GenBank/DDBJ databases">
        <title>Taro Niue Genome Assembly and Annotation.</title>
        <authorList>
            <person name="Atibalentja N."/>
            <person name="Keating K."/>
            <person name="Fields C.J."/>
        </authorList>
    </citation>
    <scope>NUCLEOTIDE SEQUENCE</scope>
    <source>
        <strain evidence="12">Niue_2</strain>
        <tissue evidence="12">Leaf</tissue>
    </source>
</reference>
<evidence type="ECO:0000256" key="3">
    <source>
        <dbReference type="ARBA" id="ARBA00004922"/>
    </source>
</evidence>
<comment type="subcellular location">
    <subcellularLocation>
        <location evidence="2">Endoplasmic reticulum membrane</location>
        <topology evidence="2">Multi-pass membrane protein</topology>
    </subcellularLocation>
</comment>
<name>A0A843V6S9_COLES</name>
<evidence type="ECO:0000256" key="1">
    <source>
        <dbReference type="ARBA" id="ARBA00002791"/>
    </source>
</evidence>
<accession>A0A843V6S9</accession>
<dbReference type="InterPro" id="IPR003038">
    <property type="entry name" value="DAD/Ost2"/>
</dbReference>
<evidence type="ECO:0000313" key="13">
    <source>
        <dbReference type="Proteomes" id="UP000652761"/>
    </source>
</evidence>
<evidence type="ECO:0000256" key="2">
    <source>
        <dbReference type="ARBA" id="ARBA00004477"/>
    </source>
</evidence>
<evidence type="ECO:0000256" key="8">
    <source>
        <dbReference type="ARBA" id="ARBA00022824"/>
    </source>
</evidence>
<keyword evidence="8" id="KW-0256">Endoplasmic reticulum</keyword>
<gene>
    <name evidence="12" type="ORF">Taro_022910</name>
</gene>
<evidence type="ECO:0000256" key="7">
    <source>
        <dbReference type="ARBA" id="ARBA00022703"/>
    </source>
</evidence>
<evidence type="ECO:0000256" key="6">
    <source>
        <dbReference type="ARBA" id="ARBA00022692"/>
    </source>
</evidence>
<feature type="region of interest" description="Disordered" evidence="11">
    <location>
        <begin position="1"/>
        <end position="34"/>
    </location>
</feature>
<feature type="non-terminal residue" evidence="12">
    <location>
        <position position="1"/>
    </location>
</feature>